<feature type="domain" description="Glycosyltransferase 2-like" evidence="4">
    <location>
        <begin position="17"/>
        <end position="121"/>
    </location>
</feature>
<dbReference type="InterPro" id="IPR001173">
    <property type="entry name" value="Glyco_trans_2-like"/>
</dbReference>
<dbReference type="SUPFAM" id="SSF53448">
    <property type="entry name" value="Nucleotide-diphospho-sugar transferases"/>
    <property type="match status" value="1"/>
</dbReference>
<evidence type="ECO:0000256" key="3">
    <source>
        <dbReference type="ARBA" id="ARBA00022679"/>
    </source>
</evidence>
<dbReference type="RefSeq" id="WP_354697391.1">
    <property type="nucleotide sequence ID" value="NZ_CP114014.1"/>
</dbReference>
<dbReference type="PANTHER" id="PTHR43685">
    <property type="entry name" value="GLYCOSYLTRANSFERASE"/>
    <property type="match status" value="1"/>
</dbReference>
<dbReference type="InterPro" id="IPR029044">
    <property type="entry name" value="Nucleotide-diphossugar_trans"/>
</dbReference>
<dbReference type="InterPro" id="IPR050834">
    <property type="entry name" value="Glycosyltransf_2"/>
</dbReference>
<sequence>MPPTAAAVDQPDAAIGVVIPAWGAHVAYVPAAVESLQAQAGVSIKIVVVDNASDVPMPELPAEVDVVRTAERVWVGGARNRGLAEVRAPYVMFWDADDLMLPGALARMLTVLQADPRHVAVTMDSLRWTPETGPGERWPWPRSLMYRLSRRPRLFAVIAQLYCPFTTTGPALFPTAVVRDAGGFADDIEFFEDWALAASLTVRGRIVMLRETARLYRVHAESLTLGHLGHPDEAKWLLGLRQRARRDHARPLWLKALLPLIWVHHRYRERMSKRPTSGLGFYESALESMAPVEPDR</sequence>
<reference evidence="5" key="1">
    <citation type="submission" date="2022-12" db="EMBL/GenBank/DDBJ databases">
        <title>Paraconexibacter alkalitolerans sp. nov. and Baekduia alba sp. nov., isolated from soil and emended description of the genera Paraconexibacter (Chun et al., 2020) and Baekduia (An et al., 2020).</title>
        <authorList>
            <person name="Vieira S."/>
            <person name="Huber K.J."/>
            <person name="Geppert A."/>
            <person name="Wolf J."/>
            <person name="Neumann-Schaal M."/>
            <person name="Muesken M."/>
            <person name="Overmann J."/>
        </authorList>
    </citation>
    <scope>NUCLEOTIDE SEQUENCE</scope>
    <source>
        <strain evidence="5">AEG42_29</strain>
    </source>
</reference>
<dbReference type="Gene3D" id="3.90.550.10">
    <property type="entry name" value="Spore Coat Polysaccharide Biosynthesis Protein SpsA, Chain A"/>
    <property type="match status" value="1"/>
</dbReference>
<protein>
    <recommendedName>
        <fullName evidence="4">Glycosyltransferase 2-like domain-containing protein</fullName>
    </recommendedName>
</protein>
<dbReference type="Pfam" id="PF00535">
    <property type="entry name" value="Glycos_transf_2"/>
    <property type="match status" value="1"/>
</dbReference>
<dbReference type="AlphaFoldDB" id="A0AAU7AWR7"/>
<dbReference type="KEGG" id="parq:DSM112329_03016"/>
<gene>
    <name evidence="5" type="ORF">DSM112329_03016</name>
</gene>
<keyword evidence="2" id="KW-0328">Glycosyltransferase</keyword>
<evidence type="ECO:0000259" key="4">
    <source>
        <dbReference type="Pfam" id="PF00535"/>
    </source>
</evidence>
<proteinExistence type="inferred from homology"/>
<comment type="similarity">
    <text evidence="1">Belongs to the glycosyltransferase 2 family.</text>
</comment>
<dbReference type="CDD" id="cd00761">
    <property type="entry name" value="Glyco_tranf_GTA_type"/>
    <property type="match status" value="1"/>
</dbReference>
<keyword evidence="3" id="KW-0808">Transferase</keyword>
<name>A0AAU7AWR7_9ACTN</name>
<evidence type="ECO:0000256" key="1">
    <source>
        <dbReference type="ARBA" id="ARBA00006739"/>
    </source>
</evidence>
<accession>A0AAU7AWR7</accession>
<evidence type="ECO:0000313" key="5">
    <source>
        <dbReference type="EMBL" id="XAY06153.1"/>
    </source>
</evidence>
<organism evidence="5">
    <name type="scientific">Paraconexibacter sp. AEG42_29</name>
    <dbReference type="NCBI Taxonomy" id="2997339"/>
    <lineage>
        <taxon>Bacteria</taxon>
        <taxon>Bacillati</taxon>
        <taxon>Actinomycetota</taxon>
        <taxon>Thermoleophilia</taxon>
        <taxon>Solirubrobacterales</taxon>
        <taxon>Paraconexibacteraceae</taxon>
        <taxon>Paraconexibacter</taxon>
    </lineage>
</organism>
<dbReference type="EMBL" id="CP114014">
    <property type="protein sequence ID" value="XAY06153.1"/>
    <property type="molecule type" value="Genomic_DNA"/>
</dbReference>
<dbReference type="PANTHER" id="PTHR43685:SF5">
    <property type="entry name" value="GLYCOSYLTRANSFERASE EPSE-RELATED"/>
    <property type="match status" value="1"/>
</dbReference>
<evidence type="ECO:0000256" key="2">
    <source>
        <dbReference type="ARBA" id="ARBA00022676"/>
    </source>
</evidence>
<dbReference type="GO" id="GO:0016757">
    <property type="term" value="F:glycosyltransferase activity"/>
    <property type="evidence" value="ECO:0007669"/>
    <property type="project" value="UniProtKB-KW"/>
</dbReference>